<dbReference type="CDD" id="cd09603">
    <property type="entry name" value="M1_APN_like"/>
    <property type="match status" value="1"/>
</dbReference>
<evidence type="ECO:0000259" key="13">
    <source>
        <dbReference type="Pfam" id="PF01433"/>
    </source>
</evidence>
<evidence type="ECO:0000256" key="4">
    <source>
        <dbReference type="ARBA" id="ARBA00012564"/>
    </source>
</evidence>
<evidence type="ECO:0000259" key="14">
    <source>
        <dbReference type="Pfam" id="PF17900"/>
    </source>
</evidence>
<evidence type="ECO:0000313" key="16">
    <source>
        <dbReference type="Proteomes" id="UP001560573"/>
    </source>
</evidence>
<evidence type="ECO:0000256" key="11">
    <source>
        <dbReference type="ARBA" id="ARBA00023049"/>
    </source>
</evidence>
<organism evidence="15 16">
    <name type="scientific">Danxiaibacter flavus</name>
    <dbReference type="NCBI Taxonomy" id="3049108"/>
    <lineage>
        <taxon>Bacteria</taxon>
        <taxon>Pseudomonadati</taxon>
        <taxon>Bacteroidota</taxon>
        <taxon>Chitinophagia</taxon>
        <taxon>Chitinophagales</taxon>
        <taxon>Chitinophagaceae</taxon>
        <taxon>Danxiaibacter</taxon>
    </lineage>
</organism>
<evidence type="ECO:0000256" key="10">
    <source>
        <dbReference type="ARBA" id="ARBA00022833"/>
    </source>
</evidence>
<comment type="caution">
    <text evidence="15">The sequence shown here is derived from an EMBL/GenBank/DDBJ whole genome shotgun (WGS) entry which is preliminary data.</text>
</comment>
<accession>A0ABV3ZL51</accession>
<feature type="signal peptide" evidence="12">
    <location>
        <begin position="1"/>
        <end position="20"/>
    </location>
</feature>
<dbReference type="InterPro" id="IPR016024">
    <property type="entry name" value="ARM-type_fold"/>
</dbReference>
<reference evidence="15 16" key="1">
    <citation type="submission" date="2023-07" db="EMBL/GenBank/DDBJ databases">
        <authorList>
            <person name="Lian W.-H."/>
        </authorList>
    </citation>
    <scope>NUCLEOTIDE SEQUENCE [LARGE SCALE GENOMIC DNA]</scope>
    <source>
        <strain evidence="15 16">SYSU DXS3180</strain>
    </source>
</reference>
<comment type="similarity">
    <text evidence="3">Belongs to the peptidase M1 family.</text>
</comment>
<feature type="chain" id="PRO_5047458777" description="Aminopeptidase N" evidence="12">
    <location>
        <begin position="21"/>
        <end position="826"/>
    </location>
</feature>
<dbReference type="InterPro" id="IPR050344">
    <property type="entry name" value="Peptidase_M1_aminopeptidases"/>
</dbReference>
<dbReference type="InterPro" id="IPR027268">
    <property type="entry name" value="Peptidase_M4/M1_CTD_sf"/>
</dbReference>
<dbReference type="SUPFAM" id="SSF48371">
    <property type="entry name" value="ARM repeat"/>
    <property type="match status" value="1"/>
</dbReference>
<dbReference type="SUPFAM" id="SSF55486">
    <property type="entry name" value="Metalloproteases ('zincins'), catalytic domain"/>
    <property type="match status" value="1"/>
</dbReference>
<proteinExistence type="inferred from homology"/>
<dbReference type="InterPro" id="IPR045357">
    <property type="entry name" value="Aminopeptidase_N-like_N"/>
</dbReference>
<dbReference type="Gene3D" id="1.25.10.10">
    <property type="entry name" value="Leucine-rich Repeat Variant"/>
    <property type="match status" value="1"/>
</dbReference>
<evidence type="ECO:0000313" key="15">
    <source>
        <dbReference type="EMBL" id="MEX6690612.1"/>
    </source>
</evidence>
<sequence length="826" mass="95400">MQKIYFFSLAFLLIVLTVSAQRDGDNSWKTIYRATPTKINDLVHTKLDVRFDYDKSYLYGKAWITLHPHFYDTDSLTLDAKGMEIDEVALIAEDKKQSLQYRYDSLKLRIKLDRTYHKDEKYTIYISYISKPNEMKSHGSMAITDDKGLYFINPKGTDKEKPVQIWTQGETEATSVWCPIIDKPNQKTTEEIYMTVPDKYVTLSNGLLISQKKNSDGTRTDYWKMDLPHSPYLFFMGVGDYAIVKDSYKGKEVSYYVEKDYESVARKIFGNTPEMIDFFSKKLNYEYPWQKYAQITGRNYVSGAMENTTATLHTDALQQNARQLTDGNRFEDYVSHELFHQWFGDLVTAESWSNLTVNESFADYSEYLWREYKYGKDDADKANYQALQSYLFSDSQEKDLVRFHYRDKEDMFDNVSYQKGGRILHMLRNYLGDDAFFAGLNLYLKTHQFGNAEAQDLRLALEQISGKDLNWFFNQWYYGSGNPYLDISYKYDAEKQTAQAIIKQTQSNNKLFSFPVAIDVYSGGPKSRYTVWIKSKADTFNFSSATKPDLINVDADKILVAFKDDHKTLDEYIYGYKYAATYVDRREAVEYCLQHFDNPKASELIFAALDDKYSDIRNIALKGLVASKISEVFLQKVDSLATNDEYRPNRAAAIDVLGALRNKQYEPFFLKNVHDSSYSVAGASLKALSMLNIQKAVSLLPELMKDMKDNLADAVENVSVLTKTDKDFDEQLSRFNTSNFIDKMTNCVLFVTYLANVEDTGLFKKGIDEVASFKKVAAPYASNFEEDLKNAVSYVQTKKEHEMVSASNASDIKKQLKYMKDKLKFN</sequence>
<keyword evidence="12" id="KW-0732">Signal</keyword>
<name>A0ABV3ZL51_9BACT</name>
<keyword evidence="7" id="KW-0645">Protease</keyword>
<comment type="catalytic activity">
    <reaction evidence="1">
        <text>Release of an N-terminal amino acid, Xaa-|-Yaa- from a peptide, amide or arylamide. Xaa is preferably Ala, but may be most amino acids including Pro (slow action). When a terminal hydrophobic residue is followed by a prolyl residue, the two may be released as an intact Xaa-Pro dipeptide.</text>
        <dbReference type="EC" id="3.4.11.2"/>
    </reaction>
</comment>
<dbReference type="Gene3D" id="1.10.390.10">
    <property type="entry name" value="Neutral Protease Domain 2"/>
    <property type="match status" value="1"/>
</dbReference>
<dbReference type="EMBL" id="JAULBC010000009">
    <property type="protein sequence ID" value="MEX6690612.1"/>
    <property type="molecule type" value="Genomic_DNA"/>
</dbReference>
<dbReference type="Gene3D" id="2.60.40.1730">
    <property type="entry name" value="tricorn interacting facor f3 domain"/>
    <property type="match status" value="1"/>
</dbReference>
<keyword evidence="16" id="KW-1185">Reference proteome</keyword>
<keyword evidence="6" id="KW-0031">Aminopeptidase</keyword>
<keyword evidence="8" id="KW-0479">Metal-binding</keyword>
<evidence type="ECO:0000256" key="8">
    <source>
        <dbReference type="ARBA" id="ARBA00022723"/>
    </source>
</evidence>
<dbReference type="EC" id="3.4.11.2" evidence="4"/>
<dbReference type="InterPro" id="IPR011989">
    <property type="entry name" value="ARM-like"/>
</dbReference>
<dbReference type="Pfam" id="PF01433">
    <property type="entry name" value="Peptidase_M1"/>
    <property type="match status" value="1"/>
</dbReference>
<evidence type="ECO:0000256" key="1">
    <source>
        <dbReference type="ARBA" id="ARBA00000098"/>
    </source>
</evidence>
<evidence type="ECO:0000256" key="5">
    <source>
        <dbReference type="ARBA" id="ARBA00015611"/>
    </source>
</evidence>
<dbReference type="RefSeq" id="WP_369332023.1">
    <property type="nucleotide sequence ID" value="NZ_JAULBC010000009.1"/>
</dbReference>
<dbReference type="InterPro" id="IPR001930">
    <property type="entry name" value="Peptidase_M1"/>
</dbReference>
<feature type="domain" description="Aminopeptidase N-like N-terminal" evidence="14">
    <location>
        <begin position="44"/>
        <end position="233"/>
    </location>
</feature>
<comment type="cofactor">
    <cofactor evidence="2">
        <name>Zn(2+)</name>
        <dbReference type="ChEBI" id="CHEBI:29105"/>
    </cofactor>
</comment>
<dbReference type="Proteomes" id="UP001560573">
    <property type="component" value="Unassembled WGS sequence"/>
</dbReference>
<dbReference type="InterPro" id="IPR014782">
    <property type="entry name" value="Peptidase_M1_dom"/>
</dbReference>
<dbReference type="PRINTS" id="PR00756">
    <property type="entry name" value="ALADIPTASE"/>
</dbReference>
<dbReference type="PANTHER" id="PTHR11533:SF174">
    <property type="entry name" value="PUROMYCIN-SENSITIVE AMINOPEPTIDASE-RELATED"/>
    <property type="match status" value="1"/>
</dbReference>
<dbReference type="Pfam" id="PF17900">
    <property type="entry name" value="Peptidase_M1_N"/>
    <property type="match status" value="1"/>
</dbReference>
<evidence type="ECO:0000256" key="6">
    <source>
        <dbReference type="ARBA" id="ARBA00022438"/>
    </source>
</evidence>
<dbReference type="SUPFAM" id="SSF63737">
    <property type="entry name" value="Leukotriene A4 hydrolase N-terminal domain"/>
    <property type="match status" value="1"/>
</dbReference>
<keyword evidence="11" id="KW-0482">Metalloprotease</keyword>
<evidence type="ECO:0000256" key="2">
    <source>
        <dbReference type="ARBA" id="ARBA00001947"/>
    </source>
</evidence>
<evidence type="ECO:0000256" key="9">
    <source>
        <dbReference type="ARBA" id="ARBA00022801"/>
    </source>
</evidence>
<gene>
    <name evidence="15" type="ORF">QTN47_24080</name>
</gene>
<evidence type="ECO:0000256" key="3">
    <source>
        <dbReference type="ARBA" id="ARBA00010136"/>
    </source>
</evidence>
<protein>
    <recommendedName>
        <fullName evidence="5">Aminopeptidase N</fullName>
        <ecNumber evidence="4">3.4.11.2</ecNumber>
    </recommendedName>
</protein>
<evidence type="ECO:0000256" key="12">
    <source>
        <dbReference type="SAM" id="SignalP"/>
    </source>
</evidence>
<keyword evidence="9" id="KW-0378">Hydrolase</keyword>
<dbReference type="PANTHER" id="PTHR11533">
    <property type="entry name" value="PROTEASE M1 ZINC METALLOPROTEASE"/>
    <property type="match status" value="1"/>
</dbReference>
<feature type="domain" description="Peptidase M1 membrane alanine aminopeptidase" evidence="13">
    <location>
        <begin position="271"/>
        <end position="476"/>
    </location>
</feature>
<keyword evidence="10" id="KW-0862">Zinc</keyword>
<evidence type="ECO:0000256" key="7">
    <source>
        <dbReference type="ARBA" id="ARBA00022670"/>
    </source>
</evidence>
<dbReference type="InterPro" id="IPR042097">
    <property type="entry name" value="Aminopeptidase_N-like_N_sf"/>
</dbReference>